<keyword evidence="2" id="KW-1185">Reference proteome</keyword>
<accession>A0A1Z4GNV6</accession>
<proteinExistence type="predicted"/>
<gene>
    <name evidence="1" type="ORF">NIES21_50290</name>
</gene>
<sequence length="48" mass="5117">MLLINAKIDAGGKATKLFIDRDLIALGLVSQDAQGKYAIAPLEDFANI</sequence>
<dbReference type="AlphaFoldDB" id="A0A1Z4GNV6"/>
<evidence type="ECO:0000313" key="1">
    <source>
        <dbReference type="EMBL" id="BAY19169.1"/>
    </source>
</evidence>
<dbReference type="Proteomes" id="UP000218287">
    <property type="component" value="Chromosome"/>
</dbReference>
<protein>
    <submittedName>
        <fullName evidence="1">Uncharacterized protein</fullName>
    </submittedName>
</protein>
<organism evidence="1 2">
    <name type="scientific">Anabaenopsis circularis NIES-21</name>
    <dbReference type="NCBI Taxonomy" id="1085406"/>
    <lineage>
        <taxon>Bacteria</taxon>
        <taxon>Bacillati</taxon>
        <taxon>Cyanobacteriota</taxon>
        <taxon>Cyanophyceae</taxon>
        <taxon>Nostocales</taxon>
        <taxon>Nodulariaceae</taxon>
        <taxon>Anabaenopsis</taxon>
    </lineage>
</organism>
<dbReference type="EMBL" id="AP018174">
    <property type="protein sequence ID" value="BAY19169.1"/>
    <property type="molecule type" value="Genomic_DNA"/>
</dbReference>
<reference evidence="1 2" key="1">
    <citation type="submission" date="2017-06" db="EMBL/GenBank/DDBJ databases">
        <title>Genome sequencing of cyanobaciteial culture collection at National Institute for Environmental Studies (NIES).</title>
        <authorList>
            <person name="Hirose Y."/>
            <person name="Shimura Y."/>
            <person name="Fujisawa T."/>
            <person name="Nakamura Y."/>
            <person name="Kawachi M."/>
        </authorList>
    </citation>
    <scope>NUCLEOTIDE SEQUENCE [LARGE SCALE GENOMIC DNA]</scope>
    <source>
        <strain evidence="1 2">NIES-21</strain>
    </source>
</reference>
<name>A0A1Z4GNV6_9CYAN</name>
<evidence type="ECO:0000313" key="2">
    <source>
        <dbReference type="Proteomes" id="UP000218287"/>
    </source>
</evidence>